<dbReference type="GO" id="GO:0003777">
    <property type="term" value="F:microtubule motor activity"/>
    <property type="evidence" value="ECO:0007669"/>
    <property type="project" value="InterPro"/>
</dbReference>
<keyword evidence="2 7" id="KW-0547">Nucleotide-binding</keyword>
<dbReference type="PROSITE" id="PS50067">
    <property type="entry name" value="KINESIN_MOTOR_2"/>
    <property type="match status" value="1"/>
</dbReference>
<dbReference type="PRINTS" id="PR00380">
    <property type="entry name" value="KINESINHEAVY"/>
</dbReference>
<keyword evidence="3 7" id="KW-0067">ATP-binding</keyword>
<dbReference type="GO" id="GO:0007018">
    <property type="term" value="P:microtubule-based movement"/>
    <property type="evidence" value="ECO:0007669"/>
    <property type="project" value="InterPro"/>
</dbReference>
<dbReference type="PANTHER" id="PTHR37739:SF8">
    <property type="entry name" value="KINESIN-LIKE PROTEIN KIN-12D"/>
    <property type="match status" value="1"/>
</dbReference>
<feature type="coiled-coil region" evidence="8">
    <location>
        <begin position="624"/>
        <end position="651"/>
    </location>
</feature>
<evidence type="ECO:0000256" key="6">
    <source>
        <dbReference type="ARBA" id="ARBA00034488"/>
    </source>
</evidence>
<proteinExistence type="inferred from homology"/>
<dbReference type="FunFam" id="3.40.850.10:FF:000033">
    <property type="entry name" value="Kinesin-like protein KIN-12E"/>
    <property type="match status" value="1"/>
</dbReference>
<evidence type="ECO:0000313" key="12">
    <source>
        <dbReference type="Proteomes" id="UP001172457"/>
    </source>
</evidence>
<dbReference type="EMBL" id="JARYMX010000004">
    <property type="protein sequence ID" value="KAJ9551843.1"/>
    <property type="molecule type" value="Genomic_DNA"/>
</dbReference>
<evidence type="ECO:0000256" key="8">
    <source>
        <dbReference type="SAM" id="Coils"/>
    </source>
</evidence>
<sequence length="1445" mass="163781">MLRDLKFLRRNAGKNSEFEEPENVPVDGKLNESSVSRIGSDSSSSRPPLNTIQEAVQNPSKRDQELGFKGTKVDRTPTKVNGSMPMRTPEKQTGLARNRFAFGSDSRNEGKNVNVNTPRSCRTVGRAMSSGYSECNSTQNTPTKSVNKPPNPGLYNGGASRPPAGGGGPRSNGNFGALSRGFSSSYATVNKAEVPHFDMKEDPSFWMDHSVQVLIRIRPLNTMEIATQGYNRCLKQESAQCLTWVGHPETRFKFDHVACETIDQETLFRMVGLPMVENCLSGYNSCIFAYGQTGSGKTHTMLGEINELEVKPSPYRGMTPRMFEFLFARILAEEESRIDERLTYNCKCSFLEIYNEQIADLLDPSSTNLQFTPWVDILRLLSRGSANRRVAATNMNRESSRSHCVFTCVIESRWEKDSTSNLRFARLNLVDLAGSERQKTSGAEGERLKEAANINKSLSTLGHVIMVLVDGANARTRHVPYRDSRLTFLLQDSLGGNSKTMIIANVSPSICSATETLNTLKFAQRAKLIQNNAVVNEDASGDVVALQHQIQLLKEELAILKRHNISRSLTFGPQVIEEARQELEMDQDQLRADNMLGHENKVLRVSSKQLKSLETSLTGALRREQMSETSIKQLEAEIEHLNRLVRQREEDSKCTKMMLKFREDKIHRMESLVAGSIPADSYLVEENNMLTEEIQMLRAKADRNPEVTRFALENIRLLEQLRSFQDFYEEGEREMLLTEVSELRNQLVPFLDENSKQNHMQKEAAHDKIENNSLQLELEKSQEELEKCRNNLNSCLEKNAKLCREIADLNALLEKQKSAVHDHGSGIEVIKEPILVATSVGDQSLHTIGKTSETAAPVGDESSHTALKKNEAEVKYIEDIMDLQLEVDILKIILKEERSSRGETEEDLKSTKEKYLLITKQYKDLKVELEEAKSVIEALETQQLISINELEDLRNSNQQYAQMLHEKELEAISMNDKISNQESKNMPPSSEADRVQKKLSKMQESLERARRTNTWYKTDRAYQASNEEEMDEVRKQVEAETAEVIVCLQEELISLQQQVDDSIVKETAMKLELTNLEEKLKVMTECNETLRENHEEKERQLNSLSKEWDFLTNEIEEVLATGHEALEDASNQLEDITVYEQLQMIIRSIFEKESRIKELNSCLEDARSKGNEMEDMLRALRGATLVMAEAHQHDCSEKDQVIRQLSSQLSEKSHMIAQLTKAIKEREESIREISVYATGAFVIVNRFSEIKDSCLVTLAQKEAELDDLKKDHMGRSNGTIILLKKELETALESLNGVKTEMARLRSEKESVLLSEKQSRKSIEVLVPQVLTLQSVVDKFEEHIGVAMVSLDRKIQTVEELLQESCKSCSQKRKLYELELMDAKVNAAEQAAESSCVHAKFAEAQYTIKEADVMINELLIANETMKLDIETLKRNEVALNEREGYA</sequence>
<feature type="coiled-coil region" evidence="8">
    <location>
        <begin position="1251"/>
        <end position="1307"/>
    </location>
</feature>
<feature type="region of interest" description="Disordered" evidence="9">
    <location>
        <begin position="129"/>
        <end position="176"/>
    </location>
</feature>
<dbReference type="SUPFAM" id="SSF52540">
    <property type="entry name" value="P-loop containing nucleoside triphosphate hydrolases"/>
    <property type="match status" value="1"/>
</dbReference>
<evidence type="ECO:0000259" key="10">
    <source>
        <dbReference type="PROSITE" id="PS50067"/>
    </source>
</evidence>
<organism evidence="11 12">
    <name type="scientific">Centaurea solstitialis</name>
    <name type="common">yellow star-thistle</name>
    <dbReference type="NCBI Taxonomy" id="347529"/>
    <lineage>
        <taxon>Eukaryota</taxon>
        <taxon>Viridiplantae</taxon>
        <taxon>Streptophyta</taxon>
        <taxon>Embryophyta</taxon>
        <taxon>Tracheophyta</taxon>
        <taxon>Spermatophyta</taxon>
        <taxon>Magnoliopsida</taxon>
        <taxon>eudicotyledons</taxon>
        <taxon>Gunneridae</taxon>
        <taxon>Pentapetalae</taxon>
        <taxon>asterids</taxon>
        <taxon>campanulids</taxon>
        <taxon>Asterales</taxon>
        <taxon>Asteraceae</taxon>
        <taxon>Carduoideae</taxon>
        <taxon>Cardueae</taxon>
        <taxon>Centaureinae</taxon>
        <taxon>Centaurea</taxon>
    </lineage>
</organism>
<comment type="caution">
    <text evidence="11">The sequence shown here is derived from an EMBL/GenBank/DDBJ whole genome shotgun (WGS) entry which is preliminary data.</text>
</comment>
<keyword evidence="12" id="KW-1185">Reference proteome</keyword>
<dbReference type="InterPro" id="IPR036961">
    <property type="entry name" value="Kinesin_motor_dom_sf"/>
</dbReference>
<comment type="similarity">
    <text evidence="6">Belongs to the TRAFAC class myosin-kinesin ATPase superfamily. Kinesin family. KIN-12 subfamily.</text>
</comment>
<feature type="coiled-coil region" evidence="8">
    <location>
        <begin position="764"/>
        <end position="819"/>
    </location>
</feature>
<feature type="compositionally biased region" description="Basic and acidic residues" evidence="9">
    <location>
        <begin position="60"/>
        <end position="77"/>
    </location>
</feature>
<dbReference type="Proteomes" id="UP001172457">
    <property type="component" value="Chromosome 4"/>
</dbReference>
<feature type="region of interest" description="Disordered" evidence="9">
    <location>
        <begin position="1"/>
        <end position="91"/>
    </location>
</feature>
<feature type="coiled-coil region" evidence="8">
    <location>
        <begin position="1073"/>
        <end position="1114"/>
    </location>
</feature>
<dbReference type="Gene3D" id="3.40.850.10">
    <property type="entry name" value="Kinesin motor domain"/>
    <property type="match status" value="2"/>
</dbReference>
<dbReference type="PANTHER" id="PTHR37739">
    <property type="entry name" value="KINESIN-LIKE PROTEIN KIN-12D"/>
    <property type="match status" value="1"/>
</dbReference>
<evidence type="ECO:0000256" key="5">
    <source>
        <dbReference type="ARBA" id="ARBA00023175"/>
    </source>
</evidence>
<reference evidence="11" key="1">
    <citation type="submission" date="2023-03" db="EMBL/GenBank/DDBJ databases">
        <title>Chromosome-scale reference genome and RAD-based genetic map of yellow starthistle (Centaurea solstitialis) reveal putative structural variation and QTLs associated with invader traits.</title>
        <authorList>
            <person name="Reatini B."/>
            <person name="Cang F.A."/>
            <person name="Jiang Q."/>
            <person name="Mckibben M.T.W."/>
            <person name="Barker M.S."/>
            <person name="Rieseberg L.H."/>
            <person name="Dlugosch K.M."/>
        </authorList>
    </citation>
    <scope>NUCLEOTIDE SEQUENCE</scope>
    <source>
        <strain evidence="11">CAN-66</strain>
        <tissue evidence="11">Leaf</tissue>
    </source>
</reference>
<feature type="coiled-coil region" evidence="8">
    <location>
        <begin position="536"/>
        <end position="563"/>
    </location>
</feature>
<feature type="compositionally biased region" description="Low complexity" evidence="9">
    <location>
        <begin position="33"/>
        <end position="45"/>
    </location>
</feature>
<feature type="coiled-coil region" evidence="8">
    <location>
        <begin position="1414"/>
        <end position="1441"/>
    </location>
</feature>
<dbReference type="GO" id="GO:0008017">
    <property type="term" value="F:microtubule binding"/>
    <property type="evidence" value="ECO:0007669"/>
    <property type="project" value="InterPro"/>
</dbReference>
<name>A0AA38TJV4_9ASTR</name>
<evidence type="ECO:0000313" key="11">
    <source>
        <dbReference type="EMBL" id="KAJ9551843.1"/>
    </source>
</evidence>
<dbReference type="InterPro" id="IPR027417">
    <property type="entry name" value="P-loop_NTPase"/>
</dbReference>
<keyword evidence="1" id="KW-0493">Microtubule</keyword>
<evidence type="ECO:0000256" key="1">
    <source>
        <dbReference type="ARBA" id="ARBA00022701"/>
    </source>
</evidence>
<keyword evidence="5 7" id="KW-0505">Motor protein</keyword>
<feature type="compositionally biased region" description="Polar residues" evidence="9">
    <location>
        <begin position="130"/>
        <end position="148"/>
    </location>
</feature>
<gene>
    <name evidence="11" type="ORF">OSB04_015888</name>
</gene>
<dbReference type="GO" id="GO:0005874">
    <property type="term" value="C:microtubule"/>
    <property type="evidence" value="ECO:0007669"/>
    <property type="project" value="UniProtKB-KW"/>
</dbReference>
<accession>A0AA38TJV4</accession>
<feature type="domain" description="Kinesin motor" evidence="10">
    <location>
        <begin position="210"/>
        <end position="529"/>
    </location>
</feature>
<feature type="compositionally biased region" description="Polar residues" evidence="9">
    <location>
        <begin position="46"/>
        <end position="59"/>
    </location>
</feature>
<feature type="coiled-coil region" evidence="8">
    <location>
        <begin position="894"/>
        <end position="1043"/>
    </location>
</feature>
<dbReference type="InterPro" id="IPR044986">
    <property type="entry name" value="KIF15/KIN-12"/>
</dbReference>
<evidence type="ECO:0000256" key="3">
    <source>
        <dbReference type="ARBA" id="ARBA00022840"/>
    </source>
</evidence>
<dbReference type="InterPro" id="IPR001752">
    <property type="entry name" value="Kinesin_motor_dom"/>
</dbReference>
<keyword evidence="4 8" id="KW-0175">Coiled coil</keyword>
<dbReference type="GO" id="GO:0005524">
    <property type="term" value="F:ATP binding"/>
    <property type="evidence" value="ECO:0007669"/>
    <property type="project" value="UniProtKB-UniRule"/>
</dbReference>
<evidence type="ECO:0000256" key="2">
    <source>
        <dbReference type="ARBA" id="ARBA00022741"/>
    </source>
</evidence>
<dbReference type="InterPro" id="IPR019821">
    <property type="entry name" value="Kinesin_motor_CS"/>
</dbReference>
<dbReference type="Pfam" id="PF00225">
    <property type="entry name" value="Kinesin"/>
    <property type="match status" value="1"/>
</dbReference>
<feature type="binding site" evidence="7">
    <location>
        <begin position="291"/>
        <end position="298"/>
    </location>
    <ligand>
        <name>ATP</name>
        <dbReference type="ChEBI" id="CHEBI:30616"/>
    </ligand>
</feature>
<protein>
    <recommendedName>
        <fullName evidence="10">Kinesin motor domain-containing protein</fullName>
    </recommendedName>
</protein>
<evidence type="ECO:0000256" key="4">
    <source>
        <dbReference type="ARBA" id="ARBA00023054"/>
    </source>
</evidence>
<dbReference type="PROSITE" id="PS00411">
    <property type="entry name" value="KINESIN_MOTOR_1"/>
    <property type="match status" value="1"/>
</dbReference>
<evidence type="ECO:0000256" key="9">
    <source>
        <dbReference type="SAM" id="MobiDB-lite"/>
    </source>
</evidence>
<evidence type="ECO:0000256" key="7">
    <source>
        <dbReference type="PROSITE-ProRule" id="PRU00283"/>
    </source>
</evidence>
<dbReference type="SMART" id="SM00129">
    <property type="entry name" value="KISc"/>
    <property type="match status" value="1"/>
</dbReference>